<sequence>MILLIHNNNVVTQVFEDHQEHNNSIHIGQKTTKVLLSVAELYPQKLIMWCHDVYKDDINTSGINSIFHHKRILATYTPDDKEYLPESIGYIERSYFLKIKKDVSYPTWIMNNAVGGIHASVILNLKKELNFNTNFNYFLNALAKRAMVEGLFCYSEPKLLRKGTLIKLETKQASIYQLFKFVKQHYKWVWIFFMSICLVIYEKKLVILPILRSLFYRKLNTNFNLEAIKIQSKRKLIDKREIDVIIPTIGREKYLYNVLKDFSKQTILPKNIIIVEQNSEVNSKSKLDYLTNQDWPFKIKHHFINKLGVCNARNLALKEVKSEWVFLGDDDNRFEPNLIEDLFKNIETTGNKVGTTVYLQPHEKQTYFKTAQTGIFGAGNSILRSDLLKNVSFNTKFEFNYGEDNEFGMQLRTLGEDVIFYSKVKIKHLKAPIGGYRTKFKQLWAEEAIQPKPSPTIQLLNQTYFTKKQIKGYKMVLFFRLFKSNFIFSPFKQIACFKKQWEQSLHWSTKL</sequence>
<name>A0A1E5TBY5_9FLAO</name>
<dbReference type="CDD" id="cd00761">
    <property type="entry name" value="Glyco_tranf_GTA_type"/>
    <property type="match status" value="1"/>
</dbReference>
<dbReference type="RefSeq" id="WP_069829540.1">
    <property type="nucleotide sequence ID" value="NZ_MDJD01000028.1"/>
</dbReference>
<accession>A0A1E5TBY5</accession>
<dbReference type="InterPro" id="IPR050834">
    <property type="entry name" value="Glycosyltransf_2"/>
</dbReference>
<dbReference type="AlphaFoldDB" id="A0A1E5TBY5"/>
<gene>
    <name evidence="3" type="ORF">A8C32_00860</name>
</gene>
<keyword evidence="1" id="KW-0472">Membrane</keyword>
<dbReference type="SUPFAM" id="SSF53448">
    <property type="entry name" value="Nucleotide-diphospho-sugar transferases"/>
    <property type="match status" value="1"/>
</dbReference>
<keyword evidence="4" id="KW-1185">Reference proteome</keyword>
<evidence type="ECO:0000259" key="2">
    <source>
        <dbReference type="Pfam" id="PF00535"/>
    </source>
</evidence>
<protein>
    <recommendedName>
        <fullName evidence="2">Glycosyltransferase 2-like domain-containing protein</fullName>
    </recommendedName>
</protein>
<dbReference type="OrthoDB" id="1326385at2"/>
<dbReference type="PANTHER" id="PTHR43685">
    <property type="entry name" value="GLYCOSYLTRANSFERASE"/>
    <property type="match status" value="1"/>
</dbReference>
<reference evidence="3 4" key="1">
    <citation type="submission" date="2016-05" db="EMBL/GenBank/DDBJ databases">
        <title>Draft Genome Sequence of Algibacter sp. Strain SK-16 Isolated from the Surface Water of Aburatsubo Inlet.</title>
        <authorList>
            <person name="Wong S.-K."/>
            <person name="Yoshizawa S."/>
            <person name="Nakajima Y."/>
            <person name="Ogura Y."/>
            <person name="Tetsuya H."/>
            <person name="Hamasaki K."/>
        </authorList>
    </citation>
    <scope>NUCLEOTIDE SEQUENCE [LARGE SCALE GENOMIC DNA]</scope>
    <source>
        <strain evidence="3 4">SK-16</strain>
    </source>
</reference>
<dbReference type="Proteomes" id="UP000095713">
    <property type="component" value="Unassembled WGS sequence"/>
</dbReference>
<proteinExistence type="predicted"/>
<keyword evidence="1" id="KW-1133">Transmembrane helix</keyword>
<feature type="domain" description="Glycosyltransferase 2-like" evidence="2">
    <location>
        <begin position="244"/>
        <end position="362"/>
    </location>
</feature>
<feature type="transmembrane region" description="Helical" evidence="1">
    <location>
        <begin position="188"/>
        <end position="211"/>
    </location>
</feature>
<dbReference type="Gene3D" id="3.90.550.10">
    <property type="entry name" value="Spore Coat Polysaccharide Biosynthesis Protein SpsA, Chain A"/>
    <property type="match status" value="1"/>
</dbReference>
<dbReference type="Pfam" id="PF00535">
    <property type="entry name" value="Glycos_transf_2"/>
    <property type="match status" value="1"/>
</dbReference>
<comment type="caution">
    <text evidence="3">The sequence shown here is derived from an EMBL/GenBank/DDBJ whole genome shotgun (WGS) entry which is preliminary data.</text>
</comment>
<dbReference type="PANTHER" id="PTHR43685:SF2">
    <property type="entry name" value="GLYCOSYLTRANSFERASE 2-LIKE DOMAIN-CONTAINING PROTEIN"/>
    <property type="match status" value="1"/>
</dbReference>
<organism evidence="3 4">
    <name type="scientific">Flavivirga aquatica</name>
    <dbReference type="NCBI Taxonomy" id="1849968"/>
    <lineage>
        <taxon>Bacteria</taxon>
        <taxon>Pseudomonadati</taxon>
        <taxon>Bacteroidota</taxon>
        <taxon>Flavobacteriia</taxon>
        <taxon>Flavobacteriales</taxon>
        <taxon>Flavobacteriaceae</taxon>
        <taxon>Flavivirga</taxon>
    </lineage>
</organism>
<dbReference type="EMBL" id="MDJD01000028">
    <property type="protein sequence ID" value="OEK08859.1"/>
    <property type="molecule type" value="Genomic_DNA"/>
</dbReference>
<dbReference type="InterPro" id="IPR001173">
    <property type="entry name" value="Glyco_trans_2-like"/>
</dbReference>
<dbReference type="InterPro" id="IPR029044">
    <property type="entry name" value="Nucleotide-diphossugar_trans"/>
</dbReference>
<evidence type="ECO:0000313" key="4">
    <source>
        <dbReference type="Proteomes" id="UP000095713"/>
    </source>
</evidence>
<evidence type="ECO:0000313" key="3">
    <source>
        <dbReference type="EMBL" id="OEK08859.1"/>
    </source>
</evidence>
<dbReference type="STRING" id="1849968.A8C32_00860"/>
<keyword evidence="1" id="KW-0812">Transmembrane</keyword>
<evidence type="ECO:0000256" key="1">
    <source>
        <dbReference type="SAM" id="Phobius"/>
    </source>
</evidence>